<protein>
    <submittedName>
        <fullName evidence="1">Uncharacterized protein</fullName>
    </submittedName>
</protein>
<gene>
    <name evidence="1" type="ORF">ANN_18759</name>
</gene>
<dbReference type="Proteomes" id="UP001148838">
    <property type="component" value="Unassembled WGS sequence"/>
</dbReference>
<name>A0ABQ8SR67_PERAM</name>
<evidence type="ECO:0000313" key="2">
    <source>
        <dbReference type="Proteomes" id="UP001148838"/>
    </source>
</evidence>
<dbReference type="EMBL" id="JAJSOF020000023">
    <property type="protein sequence ID" value="KAJ4436132.1"/>
    <property type="molecule type" value="Genomic_DNA"/>
</dbReference>
<organism evidence="1 2">
    <name type="scientific">Periplaneta americana</name>
    <name type="common">American cockroach</name>
    <name type="synonym">Blatta americana</name>
    <dbReference type="NCBI Taxonomy" id="6978"/>
    <lineage>
        <taxon>Eukaryota</taxon>
        <taxon>Metazoa</taxon>
        <taxon>Ecdysozoa</taxon>
        <taxon>Arthropoda</taxon>
        <taxon>Hexapoda</taxon>
        <taxon>Insecta</taxon>
        <taxon>Pterygota</taxon>
        <taxon>Neoptera</taxon>
        <taxon>Polyneoptera</taxon>
        <taxon>Dictyoptera</taxon>
        <taxon>Blattodea</taxon>
        <taxon>Blattoidea</taxon>
        <taxon>Blattidae</taxon>
        <taxon>Blattinae</taxon>
        <taxon>Periplaneta</taxon>
    </lineage>
</organism>
<dbReference type="PANTHER" id="PTHR46601">
    <property type="entry name" value="ULP_PROTEASE DOMAIN-CONTAINING PROTEIN"/>
    <property type="match status" value="1"/>
</dbReference>
<reference evidence="1 2" key="1">
    <citation type="journal article" date="2022" name="Allergy">
        <title>Genome assembly and annotation of Periplaneta americana reveal a comprehensive cockroach allergen profile.</title>
        <authorList>
            <person name="Wang L."/>
            <person name="Xiong Q."/>
            <person name="Saelim N."/>
            <person name="Wang L."/>
            <person name="Nong W."/>
            <person name="Wan A.T."/>
            <person name="Shi M."/>
            <person name="Liu X."/>
            <person name="Cao Q."/>
            <person name="Hui J.H.L."/>
            <person name="Sookrung N."/>
            <person name="Leung T.F."/>
            <person name="Tungtrongchitr A."/>
            <person name="Tsui S.K.W."/>
        </authorList>
    </citation>
    <scope>NUCLEOTIDE SEQUENCE [LARGE SCALE GENOMIC DNA]</scope>
    <source>
        <strain evidence="1">PWHHKU_190912</strain>
    </source>
</reference>
<accession>A0ABQ8SR67</accession>
<comment type="caution">
    <text evidence="1">The sequence shown here is derived from an EMBL/GenBank/DDBJ whole genome shotgun (WGS) entry which is preliminary data.</text>
</comment>
<sequence length="319" mass="35837">MSLSLVPKVVGSSPASGTGVVEASPSALGKAFKKVDRNMSRSPRKQRAAVVKLATKYGVPLQNKVLAIKRERLSDDVTNLITGFYVNDEISRVDPSLKGVSSQRFITTARRHLLYPIRENFSNLHEKISGVLPGFGASIKDFIQIPVCDHQKKNEAMKNVNIFSDGCAGQLKSKYNFSNITLLKEQFNLSNLTWTFFATSHGKGAVDGIGAVVKRKVWNLVRARKVTVRDAETFARACSTPKVNVLHVKSEEINSVTQKLGKAWENTLPITRTQKIQRVIPVSAYKIKYKYFPQNSSELEEYLRSEVRKRQRKRPVHHK</sequence>
<keyword evidence="2" id="KW-1185">Reference proteome</keyword>
<dbReference type="PANTHER" id="PTHR46601:SF2">
    <property type="entry name" value="UBIQUITIN-LIKE PROTEASE FAMILY PROFILE DOMAIN-CONTAINING PROTEIN"/>
    <property type="match status" value="1"/>
</dbReference>
<proteinExistence type="predicted"/>
<evidence type="ECO:0000313" key="1">
    <source>
        <dbReference type="EMBL" id="KAJ4436132.1"/>
    </source>
</evidence>